<dbReference type="Proteomes" id="UP000310506">
    <property type="component" value="Unassembled WGS sequence"/>
</dbReference>
<evidence type="ECO:0000256" key="13">
    <source>
        <dbReference type="ARBA" id="ARBA00023136"/>
    </source>
</evidence>
<dbReference type="InterPro" id="IPR059000">
    <property type="entry name" value="ATPase_P-type_domA"/>
</dbReference>
<dbReference type="GO" id="GO:0016887">
    <property type="term" value="F:ATP hydrolysis activity"/>
    <property type="evidence" value="ECO:0007669"/>
    <property type="project" value="InterPro"/>
</dbReference>
<keyword evidence="18" id="KW-1185">Reference proteome</keyword>
<dbReference type="NCBIfam" id="TIGR01511">
    <property type="entry name" value="ATPase-IB1_Cu"/>
    <property type="match status" value="1"/>
</dbReference>
<keyword evidence="12" id="KW-0406">Ion transport</keyword>
<evidence type="ECO:0000256" key="6">
    <source>
        <dbReference type="ARBA" id="ARBA00022741"/>
    </source>
</evidence>
<dbReference type="Gene3D" id="2.70.150.10">
    <property type="entry name" value="Calcium-transporting ATPase, cytoplasmic transduction domain A"/>
    <property type="match status" value="1"/>
</dbReference>
<keyword evidence="5 15" id="KW-0479">Metal-binding</keyword>
<sequence length="694" mass="75142">MSNHEEHHHHQHEGHNYEDMAHNQMDDQSHEAHDHGSMDHSGHMGNLKVKFFVSLILSIPIIMFSTMMGTQLPFQVSFPGSDWIVLILSSILFFYGGLPFLKGAKMELEMKNPAMMTLISLGISVAYVYSVYAFIANELLKSETHVMDFFWELATLILIMLLGHWIEGNAISNAGNALQKMAELLPSQAIVVDEKTGETKAMNLKEVQIGAHVLVKAGEKIPTDGMIVSGKTTVNESMVTGEAKDVEKGQHDQVIGGSVNGSGTITVEVTGTGESGYLSQVMEMVSNAQKEKSRVESLSDKVAKLLFYVALVVGIGAFVIWYLLTKDINIALERMVTVLIIACPHALGLAIPLVTARSTSLGAKNGLLIKDRKALEVAKKVDVIMMDKTGTLTEGNFAVNDYRSFHDEYTNDDILSLMASLEENSSHPLSVGVLKKTAELNLSIPKAVDVINIPGIGIEGYIDQKDIKIVSVSYLKKQQLAYDEKLFRDLSNQGNSISFLIVDGVNVGLVAQGDQIKPEAKTMVASMIAQGIKPVMLTGDNLQVAQVVAKQLGIEDVYAELMPEDKEKLVSEYKNKGMVVMMVGDGVNDAPSLVRANIGVAIGAGTDVAIDSADVILVKSNPSDILHFLALAKNTQRKMVQNLWWGAGYNIIAIPLAAGVLASVGIILSPAIGAIFMSLSTVIVAINAMTLKID</sequence>
<dbReference type="GO" id="GO:0140581">
    <property type="term" value="F:P-type monovalent copper transporter activity"/>
    <property type="evidence" value="ECO:0007669"/>
    <property type="project" value="UniProtKB-EC"/>
</dbReference>
<dbReference type="PANTHER" id="PTHR43520">
    <property type="entry name" value="ATP7, ISOFORM B"/>
    <property type="match status" value="1"/>
</dbReference>
<keyword evidence="4 15" id="KW-0812">Transmembrane</keyword>
<dbReference type="SUPFAM" id="SSF81665">
    <property type="entry name" value="Calcium ATPase, transmembrane domain M"/>
    <property type="match status" value="1"/>
</dbReference>
<dbReference type="FunFam" id="2.70.150.10:FF:000002">
    <property type="entry name" value="Copper-transporting ATPase 1, putative"/>
    <property type="match status" value="1"/>
</dbReference>
<dbReference type="Gene3D" id="3.40.1110.10">
    <property type="entry name" value="Calcium-transporting ATPase, cytoplasmic domain N"/>
    <property type="match status" value="1"/>
</dbReference>
<dbReference type="InterPro" id="IPR036412">
    <property type="entry name" value="HAD-like_sf"/>
</dbReference>
<dbReference type="SUPFAM" id="SSF56784">
    <property type="entry name" value="HAD-like"/>
    <property type="match status" value="1"/>
</dbReference>
<dbReference type="GO" id="GO:0005507">
    <property type="term" value="F:copper ion binding"/>
    <property type="evidence" value="ECO:0007669"/>
    <property type="project" value="TreeGrafter"/>
</dbReference>
<keyword evidence="8 15" id="KW-0067">ATP-binding</keyword>
<keyword evidence="7" id="KW-0187">Copper transport</keyword>
<dbReference type="CDD" id="cd07552">
    <property type="entry name" value="P-type_ATPase_Cu-like"/>
    <property type="match status" value="1"/>
</dbReference>
<feature type="transmembrane region" description="Helical" evidence="15">
    <location>
        <begin position="51"/>
        <end position="71"/>
    </location>
</feature>
<dbReference type="SFLD" id="SFLDG00002">
    <property type="entry name" value="C1.7:_P-type_atpase_like"/>
    <property type="match status" value="1"/>
</dbReference>
<evidence type="ECO:0000256" key="1">
    <source>
        <dbReference type="ARBA" id="ARBA00004651"/>
    </source>
</evidence>
<dbReference type="GO" id="GO:0005886">
    <property type="term" value="C:plasma membrane"/>
    <property type="evidence" value="ECO:0007669"/>
    <property type="project" value="UniProtKB-SubCell"/>
</dbReference>
<evidence type="ECO:0000256" key="4">
    <source>
        <dbReference type="ARBA" id="ARBA00022692"/>
    </source>
</evidence>
<evidence type="ECO:0000256" key="15">
    <source>
        <dbReference type="RuleBase" id="RU362081"/>
    </source>
</evidence>
<dbReference type="GO" id="GO:0043682">
    <property type="term" value="F:P-type divalent copper transporter activity"/>
    <property type="evidence" value="ECO:0007669"/>
    <property type="project" value="TreeGrafter"/>
</dbReference>
<evidence type="ECO:0000259" key="16">
    <source>
        <dbReference type="Pfam" id="PF00122"/>
    </source>
</evidence>
<feature type="transmembrane region" description="Helical" evidence="15">
    <location>
        <begin position="149"/>
        <end position="166"/>
    </location>
</feature>
<dbReference type="NCBIfam" id="TIGR01525">
    <property type="entry name" value="ATPase-IB_hvy"/>
    <property type="match status" value="1"/>
</dbReference>
<comment type="similarity">
    <text evidence="2 15">Belongs to the cation transport ATPase (P-type) (TC 3.A.3) family. Type IB subfamily.</text>
</comment>
<dbReference type="Pfam" id="PF00122">
    <property type="entry name" value="E1-E2_ATPase"/>
    <property type="match status" value="1"/>
</dbReference>
<feature type="transmembrane region" description="Helical" evidence="15">
    <location>
        <begin position="672"/>
        <end position="691"/>
    </location>
</feature>
<dbReference type="InterPro" id="IPR023299">
    <property type="entry name" value="ATPase_P-typ_cyto_dom_N"/>
</dbReference>
<dbReference type="InterPro" id="IPR044492">
    <property type="entry name" value="P_typ_ATPase_HD_dom"/>
</dbReference>
<evidence type="ECO:0000256" key="3">
    <source>
        <dbReference type="ARBA" id="ARBA00012517"/>
    </source>
</evidence>
<dbReference type="InterPro" id="IPR023214">
    <property type="entry name" value="HAD_sf"/>
</dbReference>
<dbReference type="InterPro" id="IPR027256">
    <property type="entry name" value="P-typ_ATPase_IB"/>
</dbReference>
<keyword evidence="11" id="KW-0186">Copper</keyword>
<dbReference type="Pfam" id="PF00702">
    <property type="entry name" value="Hydrolase"/>
    <property type="match status" value="1"/>
</dbReference>
<dbReference type="SFLD" id="SFLDS00003">
    <property type="entry name" value="Haloacid_Dehalogenase"/>
    <property type="match status" value="1"/>
</dbReference>
<evidence type="ECO:0000256" key="12">
    <source>
        <dbReference type="ARBA" id="ARBA00023065"/>
    </source>
</evidence>
<comment type="subcellular location">
    <subcellularLocation>
        <location evidence="1">Cell membrane</location>
        <topology evidence="1">Multi-pass membrane protein</topology>
    </subcellularLocation>
</comment>
<dbReference type="InterPro" id="IPR018303">
    <property type="entry name" value="ATPase_P-typ_P_site"/>
</dbReference>
<dbReference type="InterPro" id="IPR008250">
    <property type="entry name" value="ATPase_P-typ_transduc_dom_A_sf"/>
</dbReference>
<evidence type="ECO:0000256" key="10">
    <source>
        <dbReference type="ARBA" id="ARBA00022989"/>
    </source>
</evidence>
<dbReference type="PANTHER" id="PTHR43520:SF8">
    <property type="entry name" value="P-TYPE CU(+) TRANSPORTER"/>
    <property type="match status" value="1"/>
</dbReference>
<dbReference type="SUPFAM" id="SSF81653">
    <property type="entry name" value="Calcium ATPase, transduction domain A"/>
    <property type="match status" value="1"/>
</dbReference>
<name>A0A4S3B3F8_9ENTE</name>
<dbReference type="GO" id="GO:0055070">
    <property type="term" value="P:copper ion homeostasis"/>
    <property type="evidence" value="ECO:0007669"/>
    <property type="project" value="TreeGrafter"/>
</dbReference>
<dbReference type="Gene3D" id="3.40.50.1000">
    <property type="entry name" value="HAD superfamily/HAD-like"/>
    <property type="match status" value="1"/>
</dbReference>
<evidence type="ECO:0000256" key="2">
    <source>
        <dbReference type="ARBA" id="ARBA00006024"/>
    </source>
</evidence>
<feature type="domain" description="P-type ATPase A" evidence="16">
    <location>
        <begin position="184"/>
        <end position="285"/>
    </location>
</feature>
<dbReference type="GO" id="GO:0005524">
    <property type="term" value="F:ATP binding"/>
    <property type="evidence" value="ECO:0007669"/>
    <property type="project" value="UniProtKB-UniRule"/>
</dbReference>
<evidence type="ECO:0000256" key="8">
    <source>
        <dbReference type="ARBA" id="ARBA00022840"/>
    </source>
</evidence>
<feature type="transmembrane region" description="Helical" evidence="15">
    <location>
        <begin position="83"/>
        <end position="101"/>
    </location>
</feature>
<accession>A0A4S3B3F8</accession>
<evidence type="ECO:0000256" key="9">
    <source>
        <dbReference type="ARBA" id="ARBA00022967"/>
    </source>
</evidence>
<feature type="transmembrane region" description="Helical" evidence="15">
    <location>
        <begin position="305"/>
        <end position="324"/>
    </location>
</feature>
<dbReference type="PRINTS" id="PR00119">
    <property type="entry name" value="CATATPASE"/>
</dbReference>
<dbReference type="EMBL" id="SDGV01000017">
    <property type="protein sequence ID" value="THB60968.1"/>
    <property type="molecule type" value="Genomic_DNA"/>
</dbReference>
<evidence type="ECO:0000256" key="14">
    <source>
        <dbReference type="ARBA" id="ARBA00049289"/>
    </source>
</evidence>
<keyword evidence="15" id="KW-1003">Cell membrane</keyword>
<reference evidence="17 18" key="1">
    <citation type="submission" date="2019-01" db="EMBL/GenBank/DDBJ databases">
        <title>Vagococcus silagei sp. nov. isolated from brewer's grain.</title>
        <authorList>
            <person name="Guu J.-R."/>
        </authorList>
    </citation>
    <scope>NUCLEOTIDE SEQUENCE [LARGE SCALE GENOMIC DNA]</scope>
    <source>
        <strain evidence="17 18">2B-2</strain>
    </source>
</reference>
<dbReference type="InterPro" id="IPR023298">
    <property type="entry name" value="ATPase_P-typ_TM_dom_sf"/>
</dbReference>
<dbReference type="SUPFAM" id="SSF81660">
    <property type="entry name" value="Metal cation-transporting ATPase, ATP-binding domain N"/>
    <property type="match status" value="1"/>
</dbReference>
<evidence type="ECO:0000256" key="11">
    <source>
        <dbReference type="ARBA" id="ARBA00023008"/>
    </source>
</evidence>
<dbReference type="NCBIfam" id="TIGR01494">
    <property type="entry name" value="ATPase_P-type"/>
    <property type="match status" value="2"/>
</dbReference>
<dbReference type="EC" id="7.2.2.8" evidence="3"/>
<dbReference type="PROSITE" id="PS00154">
    <property type="entry name" value="ATPASE_E1_E2"/>
    <property type="match status" value="1"/>
</dbReference>
<feature type="transmembrane region" description="Helical" evidence="15">
    <location>
        <begin position="113"/>
        <end position="137"/>
    </location>
</feature>
<evidence type="ECO:0000313" key="18">
    <source>
        <dbReference type="Proteomes" id="UP000310506"/>
    </source>
</evidence>
<gene>
    <name evidence="17" type="ORF">ESZ54_08355</name>
</gene>
<comment type="catalytic activity">
    <reaction evidence="14">
        <text>Cu(+)(in) + ATP + H2O = Cu(+)(out) + ADP + phosphate + H(+)</text>
        <dbReference type="Rhea" id="RHEA:25792"/>
        <dbReference type="ChEBI" id="CHEBI:15377"/>
        <dbReference type="ChEBI" id="CHEBI:15378"/>
        <dbReference type="ChEBI" id="CHEBI:30616"/>
        <dbReference type="ChEBI" id="CHEBI:43474"/>
        <dbReference type="ChEBI" id="CHEBI:49552"/>
        <dbReference type="ChEBI" id="CHEBI:456216"/>
        <dbReference type="EC" id="7.2.2.8"/>
    </reaction>
</comment>
<keyword evidence="10 15" id="KW-1133">Transmembrane helix</keyword>
<evidence type="ECO:0000313" key="17">
    <source>
        <dbReference type="EMBL" id="THB60968.1"/>
    </source>
</evidence>
<dbReference type="AlphaFoldDB" id="A0A4S3B3F8"/>
<dbReference type="OrthoDB" id="9813266at2"/>
<evidence type="ECO:0000256" key="7">
    <source>
        <dbReference type="ARBA" id="ARBA00022796"/>
    </source>
</evidence>
<keyword evidence="9" id="KW-1278">Translocase</keyword>
<evidence type="ECO:0000256" key="5">
    <source>
        <dbReference type="ARBA" id="ARBA00022723"/>
    </source>
</evidence>
<proteinExistence type="inferred from homology"/>
<feature type="transmembrane region" description="Helical" evidence="15">
    <location>
        <begin position="336"/>
        <end position="356"/>
    </location>
</feature>
<organism evidence="17 18">
    <name type="scientific">Vagococcus silagei</name>
    <dbReference type="NCBI Taxonomy" id="2508885"/>
    <lineage>
        <taxon>Bacteria</taxon>
        <taxon>Bacillati</taxon>
        <taxon>Bacillota</taxon>
        <taxon>Bacilli</taxon>
        <taxon>Lactobacillales</taxon>
        <taxon>Enterococcaceae</taxon>
        <taxon>Vagococcus</taxon>
    </lineage>
</organism>
<dbReference type="PRINTS" id="PR00943">
    <property type="entry name" value="CUATPASE"/>
</dbReference>
<dbReference type="SFLD" id="SFLDF00027">
    <property type="entry name" value="p-type_atpase"/>
    <property type="match status" value="1"/>
</dbReference>
<protein>
    <recommendedName>
        <fullName evidence="3">P-type Cu(+) transporter</fullName>
        <ecNumber evidence="3">7.2.2.8</ecNumber>
    </recommendedName>
</protein>
<dbReference type="InterPro" id="IPR001757">
    <property type="entry name" value="P_typ_ATPase"/>
</dbReference>
<dbReference type="RefSeq" id="WP_136137213.1">
    <property type="nucleotide sequence ID" value="NZ_SDGV01000017.1"/>
</dbReference>
<keyword evidence="13 15" id="KW-0472">Membrane</keyword>
<keyword evidence="12" id="KW-0813">Transport</keyword>
<feature type="transmembrane region" description="Helical" evidence="15">
    <location>
        <begin position="643"/>
        <end position="666"/>
    </location>
</feature>
<keyword evidence="6 15" id="KW-0547">Nucleotide-binding</keyword>
<comment type="caution">
    <text evidence="17">The sequence shown here is derived from an EMBL/GenBank/DDBJ whole genome shotgun (WGS) entry which is preliminary data.</text>
</comment>